<sequence>MLHHWFLGAIAASITLLAYGSALLELAAILESEEALVLISL</sequence>
<name>A0A0D8HIQ5_9ACTN</name>
<organism evidence="1 2">
    <name type="scientific">Acidithrix ferrooxidans</name>
    <dbReference type="NCBI Taxonomy" id="1280514"/>
    <lineage>
        <taxon>Bacteria</taxon>
        <taxon>Bacillati</taxon>
        <taxon>Actinomycetota</taxon>
        <taxon>Acidimicrobiia</taxon>
        <taxon>Acidimicrobiales</taxon>
        <taxon>Acidimicrobiaceae</taxon>
        <taxon>Acidithrix</taxon>
    </lineage>
</organism>
<dbReference type="AlphaFoldDB" id="A0A0D8HIQ5"/>
<reference evidence="1 2" key="1">
    <citation type="submission" date="2015-01" db="EMBL/GenBank/DDBJ databases">
        <title>Draft genome of the acidophilic iron oxidizer Acidithrix ferrooxidans strain Py-F3.</title>
        <authorList>
            <person name="Poehlein A."/>
            <person name="Eisen S."/>
            <person name="Schloemann M."/>
            <person name="Johnson B.D."/>
            <person name="Daniel R."/>
            <person name="Muehling M."/>
        </authorList>
    </citation>
    <scope>NUCLEOTIDE SEQUENCE [LARGE SCALE GENOMIC DNA]</scope>
    <source>
        <strain evidence="1 2">Py-F3</strain>
    </source>
</reference>
<evidence type="ECO:0000313" key="1">
    <source>
        <dbReference type="EMBL" id="KJF17667.1"/>
    </source>
</evidence>
<protein>
    <submittedName>
        <fullName evidence="1">Uncharacterized protein</fullName>
    </submittedName>
</protein>
<dbReference type="EMBL" id="JXYS01000032">
    <property type="protein sequence ID" value="KJF17667.1"/>
    <property type="molecule type" value="Genomic_DNA"/>
</dbReference>
<accession>A0A0D8HIQ5</accession>
<proteinExistence type="predicted"/>
<comment type="caution">
    <text evidence="1">The sequence shown here is derived from an EMBL/GenBank/DDBJ whole genome shotgun (WGS) entry which is preliminary data.</text>
</comment>
<evidence type="ECO:0000313" key="2">
    <source>
        <dbReference type="Proteomes" id="UP000032360"/>
    </source>
</evidence>
<dbReference type="Proteomes" id="UP000032360">
    <property type="component" value="Unassembled WGS sequence"/>
</dbReference>
<keyword evidence="2" id="KW-1185">Reference proteome</keyword>
<gene>
    <name evidence="1" type="ORF">AXFE_14620</name>
</gene>